<dbReference type="Proteomes" id="UP001152888">
    <property type="component" value="Unassembled WGS sequence"/>
</dbReference>
<evidence type="ECO:0000313" key="2">
    <source>
        <dbReference type="Proteomes" id="UP001152888"/>
    </source>
</evidence>
<comment type="caution">
    <text evidence="1">The sequence shown here is derived from an EMBL/GenBank/DDBJ whole genome shotgun (WGS) entry which is preliminary data.</text>
</comment>
<gene>
    <name evidence="1" type="ORF">ACAOBT_LOCUS26572</name>
</gene>
<dbReference type="EMBL" id="CAKOFQ010007479">
    <property type="protein sequence ID" value="CAH2002047.1"/>
    <property type="molecule type" value="Genomic_DNA"/>
</dbReference>
<organism evidence="1 2">
    <name type="scientific">Acanthoscelides obtectus</name>
    <name type="common">Bean weevil</name>
    <name type="synonym">Bruchus obtectus</name>
    <dbReference type="NCBI Taxonomy" id="200917"/>
    <lineage>
        <taxon>Eukaryota</taxon>
        <taxon>Metazoa</taxon>
        <taxon>Ecdysozoa</taxon>
        <taxon>Arthropoda</taxon>
        <taxon>Hexapoda</taxon>
        <taxon>Insecta</taxon>
        <taxon>Pterygota</taxon>
        <taxon>Neoptera</taxon>
        <taxon>Endopterygota</taxon>
        <taxon>Coleoptera</taxon>
        <taxon>Polyphaga</taxon>
        <taxon>Cucujiformia</taxon>
        <taxon>Chrysomeloidea</taxon>
        <taxon>Chrysomelidae</taxon>
        <taxon>Bruchinae</taxon>
        <taxon>Bruchini</taxon>
        <taxon>Acanthoscelides</taxon>
    </lineage>
</organism>
<protein>
    <submittedName>
        <fullName evidence="1">Uncharacterized protein</fullName>
    </submittedName>
</protein>
<evidence type="ECO:0000313" key="1">
    <source>
        <dbReference type="EMBL" id="CAH2002047.1"/>
    </source>
</evidence>
<reference evidence="1" key="1">
    <citation type="submission" date="2022-03" db="EMBL/GenBank/DDBJ databases">
        <authorList>
            <person name="Sayadi A."/>
        </authorList>
    </citation>
    <scope>NUCLEOTIDE SEQUENCE</scope>
</reference>
<keyword evidence="2" id="KW-1185">Reference proteome</keyword>
<dbReference type="AlphaFoldDB" id="A0A9P0LUM0"/>
<accession>A0A9P0LUM0</accession>
<proteinExistence type="predicted"/>
<sequence length="76" mass="8449">MLRTSQPGGAGQLFKMVAEIISSMLEYSHTPPLAQGFEKILIYERSCSVTPVKTLEDSFNNDNVRAIGEKSNLFLK</sequence>
<name>A0A9P0LUM0_ACAOB</name>